<name>A0A915JS92_ROMCU</name>
<keyword evidence="1" id="KW-1185">Reference proteome</keyword>
<dbReference type="Proteomes" id="UP000887565">
    <property type="component" value="Unplaced"/>
</dbReference>
<evidence type="ECO:0000313" key="1">
    <source>
        <dbReference type="Proteomes" id="UP000887565"/>
    </source>
</evidence>
<evidence type="ECO:0000313" key="2">
    <source>
        <dbReference type="WBParaSite" id="nRc.2.0.1.t29175-RA"/>
    </source>
</evidence>
<organism evidence="1 2">
    <name type="scientific">Romanomermis culicivorax</name>
    <name type="common">Nematode worm</name>
    <dbReference type="NCBI Taxonomy" id="13658"/>
    <lineage>
        <taxon>Eukaryota</taxon>
        <taxon>Metazoa</taxon>
        <taxon>Ecdysozoa</taxon>
        <taxon>Nematoda</taxon>
        <taxon>Enoplea</taxon>
        <taxon>Dorylaimia</taxon>
        <taxon>Mermithida</taxon>
        <taxon>Mermithoidea</taxon>
        <taxon>Mermithidae</taxon>
        <taxon>Romanomermis</taxon>
    </lineage>
</organism>
<dbReference type="AlphaFoldDB" id="A0A915JS92"/>
<proteinExistence type="predicted"/>
<accession>A0A915JS92</accession>
<reference evidence="2" key="1">
    <citation type="submission" date="2022-11" db="UniProtKB">
        <authorList>
            <consortium name="WormBaseParasite"/>
        </authorList>
    </citation>
    <scope>IDENTIFICATION</scope>
</reference>
<dbReference type="WBParaSite" id="nRc.2.0.1.t29175-RA">
    <property type="protein sequence ID" value="nRc.2.0.1.t29175-RA"/>
    <property type="gene ID" value="nRc.2.0.1.g29175"/>
</dbReference>
<protein>
    <submittedName>
        <fullName evidence="2">Uncharacterized protein</fullName>
    </submittedName>
</protein>
<sequence length="90" mass="10166">MESRNDVSLGADSVIAQRMQLIENCNKNMDLYVKHCTKIGEGGARKMMRRQKRDITALADPTGVDFAKICAEYRPKAQRYCKGRLTGTLK</sequence>